<proteinExistence type="predicted"/>
<dbReference type="PROSITE" id="PS51257">
    <property type="entry name" value="PROKAR_LIPOPROTEIN"/>
    <property type="match status" value="1"/>
</dbReference>
<evidence type="ECO:0000313" key="1">
    <source>
        <dbReference type="EMBL" id="PTB97025.1"/>
    </source>
</evidence>
<dbReference type="EMBL" id="PYVU01000027">
    <property type="protein sequence ID" value="PTB97025.1"/>
    <property type="molecule type" value="Genomic_DNA"/>
</dbReference>
<dbReference type="Proteomes" id="UP000240608">
    <property type="component" value="Unassembled WGS sequence"/>
</dbReference>
<reference evidence="1 2" key="1">
    <citation type="submission" date="2018-03" db="EMBL/GenBank/DDBJ databases">
        <title>Cross-interface Injection: A General Nanoliter Liquid Handling Method Applied to Single Cells Genome Amplification Automated Nanoliter Liquid Handling Applied to Single Cell Multiple Displacement Amplification.</title>
        <authorList>
            <person name="Yun J."/>
            <person name="Xu P."/>
            <person name="Xu J."/>
            <person name="Dai X."/>
            <person name="Wang Y."/>
            <person name="Zheng X."/>
            <person name="Cao C."/>
            <person name="Yi Q."/>
            <person name="Zhu Y."/>
            <person name="Wang L."/>
            <person name="Dong Z."/>
            <person name="Huang Y."/>
            <person name="Huang L."/>
            <person name="Du W."/>
        </authorList>
    </citation>
    <scope>NUCLEOTIDE SEQUENCE [LARGE SCALE GENOMIC DNA]</scope>
    <source>
        <strain evidence="1 2">Z-D1-2</strain>
    </source>
</reference>
<dbReference type="AlphaFoldDB" id="A0A2T4DT79"/>
<name>A0A2T4DT79_9BACT</name>
<accession>A0A2T4DT79</accession>
<sequence>MKPLKSFVVAIMLITGFVACESESAHISKDCIYTATVEDLSGLDGCGFLFKLDNGDYLEPVWRWGFCGTPPLPEGATEDPLWDFNYVDGQRVRLGFEPANDVGSICMKGKPVIITCLEVIDEAPVE</sequence>
<organism evidence="1 2">
    <name type="scientific">Marivirga lumbricoides</name>
    <dbReference type="NCBI Taxonomy" id="1046115"/>
    <lineage>
        <taxon>Bacteria</taxon>
        <taxon>Pseudomonadati</taxon>
        <taxon>Bacteroidota</taxon>
        <taxon>Cytophagia</taxon>
        <taxon>Cytophagales</taxon>
        <taxon>Marivirgaceae</taxon>
        <taxon>Marivirga</taxon>
    </lineage>
</organism>
<gene>
    <name evidence="1" type="ORF">C9994_04665</name>
</gene>
<protein>
    <submittedName>
        <fullName evidence="1">Uncharacterized protein</fullName>
    </submittedName>
</protein>
<comment type="caution">
    <text evidence="1">The sequence shown here is derived from an EMBL/GenBank/DDBJ whole genome shotgun (WGS) entry which is preliminary data.</text>
</comment>
<evidence type="ECO:0000313" key="2">
    <source>
        <dbReference type="Proteomes" id="UP000240608"/>
    </source>
</evidence>